<feature type="transmembrane region" description="Helical" evidence="1">
    <location>
        <begin position="82"/>
        <end position="102"/>
    </location>
</feature>
<gene>
    <name evidence="2" type="primary">virB2</name>
</gene>
<dbReference type="AlphaFoldDB" id="Q5I720"/>
<dbReference type="Pfam" id="PF04956">
    <property type="entry name" value="TrbC"/>
    <property type="match status" value="1"/>
</dbReference>
<dbReference type="InterPro" id="IPR007039">
    <property type="entry name" value="TrbC/VirB2"/>
</dbReference>
<keyword evidence="1" id="KW-0812">Transmembrane</keyword>
<proteinExistence type="predicted"/>
<evidence type="ECO:0000313" key="2">
    <source>
        <dbReference type="EMBL" id="AAW31823.1"/>
    </source>
</evidence>
<keyword evidence="1" id="KW-1133">Transmembrane helix</keyword>
<keyword evidence="1" id="KW-0472">Membrane</keyword>
<feature type="transmembrane region" description="Helical" evidence="1">
    <location>
        <begin position="51"/>
        <end position="70"/>
    </location>
</feature>
<reference evidence="2" key="1">
    <citation type="journal article" date="2009" name="Anaerobe">
        <title>The intD mobile genetic element from Dichelobacter nodosus, the causative agent of ovine footrot, is associated with the benign phenotype.</title>
        <authorList>
            <person name="Tanjung L.R."/>
            <person name="Whittle G."/>
            <person name="Shaw B.E."/>
            <person name="Bloomfield G.A."/>
            <person name="Katz M.E."/>
            <person name="Cheetham B.F."/>
        </authorList>
    </citation>
    <scope>NUCLEOTIDE SEQUENCE</scope>
    <source>
        <strain evidence="2">C305-1</strain>
    </source>
</reference>
<protein>
    <submittedName>
        <fullName evidence="2">VirB2</fullName>
    </submittedName>
</protein>
<accession>Q5I720</accession>
<evidence type="ECO:0000256" key="1">
    <source>
        <dbReference type="SAM" id="Phobius"/>
    </source>
</evidence>
<dbReference type="EMBL" id="AY847513">
    <property type="protein sequence ID" value="AAW31823.1"/>
    <property type="molecule type" value="Genomic_DNA"/>
</dbReference>
<organism evidence="2">
    <name type="scientific">Dichelobacter nodosus</name>
    <name type="common">Bacteroides nodosus</name>
    <dbReference type="NCBI Taxonomy" id="870"/>
    <lineage>
        <taxon>Bacteria</taxon>
        <taxon>Pseudomonadati</taxon>
        <taxon>Pseudomonadota</taxon>
        <taxon>Gammaproteobacteria</taxon>
        <taxon>Cardiobacteriales</taxon>
        <taxon>Cardiobacteriaceae</taxon>
        <taxon>Dichelobacter</taxon>
    </lineage>
</organism>
<name>Q5I720_DICNO</name>
<sequence length="105" mass="11985">MFYMKKIQYSIYENRYFWLCMLFITLLLIADPAHAQEWAQKTKGIADSIVGGLRILCYPIALGAGIWIVIQIWTGSKRLQDMMNWIIAAALLIALPDLVKLIPNA</sequence>